<evidence type="ECO:0000313" key="3">
    <source>
        <dbReference type="Proteomes" id="UP000317078"/>
    </source>
</evidence>
<accession>A0A502F338</accession>
<feature type="compositionally biased region" description="Polar residues" evidence="1">
    <location>
        <begin position="1"/>
        <end position="12"/>
    </location>
</feature>
<dbReference type="Proteomes" id="UP000317078">
    <property type="component" value="Unassembled WGS sequence"/>
</dbReference>
<feature type="region of interest" description="Disordered" evidence="1">
    <location>
        <begin position="1"/>
        <end position="44"/>
    </location>
</feature>
<comment type="caution">
    <text evidence="2">The sequence shown here is derived from an EMBL/GenBank/DDBJ whole genome shotgun (WGS) entry which is preliminary data.</text>
</comment>
<dbReference type="AlphaFoldDB" id="A0A502F338"/>
<proteinExistence type="predicted"/>
<sequence>MPWSSTGASQARQCGGSRASSRPRPPRRASRPIPDTAPDRSIPLPLTTASFRVVAERPAPHPWQALAAGDISGG</sequence>
<protein>
    <submittedName>
        <fullName evidence="2">Uncharacterized protein</fullName>
    </submittedName>
</protein>
<name>A0A502F338_9PROT</name>
<organism evidence="2 3">
    <name type="scientific">Muricoccus nepalensis</name>
    <dbReference type="NCBI Taxonomy" id="1854500"/>
    <lineage>
        <taxon>Bacteria</taxon>
        <taxon>Pseudomonadati</taxon>
        <taxon>Pseudomonadota</taxon>
        <taxon>Alphaproteobacteria</taxon>
        <taxon>Acetobacterales</taxon>
        <taxon>Roseomonadaceae</taxon>
        <taxon>Muricoccus</taxon>
    </lineage>
</organism>
<gene>
    <name evidence="2" type="ORF">EAH89_27695</name>
</gene>
<dbReference type="EMBL" id="RCZP01000056">
    <property type="protein sequence ID" value="TPG44247.1"/>
    <property type="molecule type" value="Genomic_DNA"/>
</dbReference>
<evidence type="ECO:0000313" key="2">
    <source>
        <dbReference type="EMBL" id="TPG44247.1"/>
    </source>
</evidence>
<evidence type="ECO:0000256" key="1">
    <source>
        <dbReference type="SAM" id="MobiDB-lite"/>
    </source>
</evidence>
<reference evidence="2 3" key="1">
    <citation type="journal article" date="2019" name="Environ. Microbiol.">
        <title>Species interactions and distinct microbial communities in high Arctic permafrost affected cryosols are associated with the CH4 and CO2 gas fluxes.</title>
        <authorList>
            <person name="Altshuler I."/>
            <person name="Hamel J."/>
            <person name="Turney S."/>
            <person name="Magnuson E."/>
            <person name="Levesque R."/>
            <person name="Greer C."/>
            <person name="Whyte L.G."/>
        </authorList>
    </citation>
    <scope>NUCLEOTIDE SEQUENCE [LARGE SCALE GENOMIC DNA]</scope>
    <source>
        <strain evidence="2 3">S9.3B</strain>
    </source>
</reference>
<keyword evidence="3" id="KW-1185">Reference proteome</keyword>